<dbReference type="Proteomes" id="UP001210925">
    <property type="component" value="Unassembled WGS sequence"/>
</dbReference>
<evidence type="ECO:0000313" key="4">
    <source>
        <dbReference type="Proteomes" id="UP001210925"/>
    </source>
</evidence>
<evidence type="ECO:0000256" key="2">
    <source>
        <dbReference type="SAM" id="Phobius"/>
    </source>
</evidence>
<dbReference type="PANTHER" id="PTHR16861">
    <property type="entry name" value="GLYCOPROTEIN 38"/>
    <property type="match status" value="1"/>
</dbReference>
<sequence length="200" mass="20558">MAIPTAMIALPTTSATPTPTSANTSSSGSSLSGGAIAGIVIGVVLGLALIGLAVFFFVFKKRNSSSENSSLLGKSSSTINGSTPNLTTNVFSQQADGYGLQYTSTWAKATLGNSTASYSPALPIITAIQQKEGSEVSTAISEPVLPPTMENGTSDRKESRNGLPSVSTYTSQSSAHPPLLLNHTIRQAYANNESSTPSIN</sequence>
<dbReference type="PANTHER" id="PTHR16861:SF4">
    <property type="entry name" value="SH3 DOMAIN PROTEIN (AFU_ORTHOLOGUE AFUA_1G13610)"/>
    <property type="match status" value="1"/>
</dbReference>
<keyword evidence="4" id="KW-1185">Reference proteome</keyword>
<feature type="region of interest" description="Disordered" evidence="1">
    <location>
        <begin position="136"/>
        <end position="178"/>
    </location>
</feature>
<gene>
    <name evidence="3" type="ORF">HK103_005689</name>
</gene>
<dbReference type="CDD" id="cd12087">
    <property type="entry name" value="TM_EGFR-like"/>
    <property type="match status" value="1"/>
</dbReference>
<keyword evidence="2" id="KW-0812">Transmembrane</keyword>
<protein>
    <submittedName>
        <fullName evidence="3">Uncharacterized protein</fullName>
    </submittedName>
</protein>
<accession>A0AAD5UES2</accession>
<dbReference type="EMBL" id="JADGKB010000055">
    <property type="protein sequence ID" value="KAJ3256120.1"/>
    <property type="molecule type" value="Genomic_DNA"/>
</dbReference>
<evidence type="ECO:0000313" key="3">
    <source>
        <dbReference type="EMBL" id="KAJ3256120.1"/>
    </source>
</evidence>
<feature type="compositionally biased region" description="Polar residues" evidence="1">
    <location>
        <begin position="162"/>
        <end position="175"/>
    </location>
</feature>
<keyword evidence="2" id="KW-0472">Membrane</keyword>
<name>A0AAD5UES2_9FUNG</name>
<feature type="transmembrane region" description="Helical" evidence="2">
    <location>
        <begin position="31"/>
        <end position="59"/>
    </location>
</feature>
<evidence type="ECO:0000256" key="1">
    <source>
        <dbReference type="SAM" id="MobiDB-lite"/>
    </source>
</evidence>
<comment type="caution">
    <text evidence="3">The sequence shown here is derived from an EMBL/GenBank/DDBJ whole genome shotgun (WGS) entry which is preliminary data.</text>
</comment>
<dbReference type="AlphaFoldDB" id="A0AAD5UES2"/>
<proteinExistence type="predicted"/>
<reference evidence="3" key="1">
    <citation type="submission" date="2020-05" db="EMBL/GenBank/DDBJ databases">
        <title>Phylogenomic resolution of chytrid fungi.</title>
        <authorList>
            <person name="Stajich J.E."/>
            <person name="Amses K."/>
            <person name="Simmons R."/>
            <person name="Seto K."/>
            <person name="Myers J."/>
            <person name="Bonds A."/>
            <person name="Quandt C.A."/>
            <person name="Barry K."/>
            <person name="Liu P."/>
            <person name="Grigoriev I."/>
            <person name="Longcore J.E."/>
            <person name="James T.Y."/>
        </authorList>
    </citation>
    <scope>NUCLEOTIDE SEQUENCE</scope>
    <source>
        <strain evidence="3">PLAUS21</strain>
    </source>
</reference>
<organism evidence="3 4">
    <name type="scientific">Boothiomyces macroporosus</name>
    <dbReference type="NCBI Taxonomy" id="261099"/>
    <lineage>
        <taxon>Eukaryota</taxon>
        <taxon>Fungi</taxon>
        <taxon>Fungi incertae sedis</taxon>
        <taxon>Chytridiomycota</taxon>
        <taxon>Chytridiomycota incertae sedis</taxon>
        <taxon>Chytridiomycetes</taxon>
        <taxon>Rhizophydiales</taxon>
        <taxon>Terramycetaceae</taxon>
        <taxon>Boothiomyces</taxon>
    </lineage>
</organism>
<keyword evidence="2" id="KW-1133">Transmembrane helix</keyword>